<evidence type="ECO:0000313" key="2">
    <source>
        <dbReference type="Proteomes" id="UP000266188"/>
    </source>
</evidence>
<sequence length="68" mass="7264">MTGSDNVDFSRTQVCDKPYVNTNESSIAQSVKVNFSANEPVRITKFVGGAPNDAFTSAKQTARHAVSA</sequence>
<name>A0A3A2ZGA6_9EURO</name>
<accession>A0A3A2ZGA6</accession>
<organism evidence="1 2">
    <name type="scientific">Aspergillus sclerotialis</name>
    <dbReference type="NCBI Taxonomy" id="2070753"/>
    <lineage>
        <taxon>Eukaryota</taxon>
        <taxon>Fungi</taxon>
        <taxon>Dikarya</taxon>
        <taxon>Ascomycota</taxon>
        <taxon>Pezizomycotina</taxon>
        <taxon>Eurotiomycetes</taxon>
        <taxon>Eurotiomycetidae</taxon>
        <taxon>Eurotiales</taxon>
        <taxon>Aspergillaceae</taxon>
        <taxon>Aspergillus</taxon>
        <taxon>Aspergillus subgen. Polypaecilum</taxon>
    </lineage>
</organism>
<protein>
    <submittedName>
        <fullName evidence="1">Acid trehalase</fullName>
    </submittedName>
</protein>
<evidence type="ECO:0000313" key="1">
    <source>
        <dbReference type="EMBL" id="RJE16965.1"/>
    </source>
</evidence>
<comment type="caution">
    <text evidence="1">The sequence shown here is derived from an EMBL/GenBank/DDBJ whole genome shotgun (WGS) entry which is preliminary data.</text>
</comment>
<dbReference type="AlphaFoldDB" id="A0A3A2ZGA6"/>
<keyword evidence="2" id="KW-1185">Reference proteome</keyword>
<dbReference type="STRING" id="2070753.A0A3A2ZGA6"/>
<dbReference type="EMBL" id="MVGC01002024">
    <property type="protein sequence ID" value="RJE16965.1"/>
    <property type="molecule type" value="Genomic_DNA"/>
</dbReference>
<dbReference type="Proteomes" id="UP000266188">
    <property type="component" value="Unassembled WGS sequence"/>
</dbReference>
<feature type="non-terminal residue" evidence="1">
    <location>
        <position position="68"/>
    </location>
</feature>
<reference evidence="2" key="1">
    <citation type="submission" date="2017-02" db="EMBL/GenBank/DDBJ databases">
        <authorList>
            <person name="Tafer H."/>
            <person name="Lopandic K."/>
        </authorList>
    </citation>
    <scope>NUCLEOTIDE SEQUENCE [LARGE SCALE GENOMIC DNA]</scope>
    <source>
        <strain evidence="2">CBS 366.77</strain>
    </source>
</reference>
<proteinExistence type="predicted"/>
<gene>
    <name evidence="1" type="ORF">PHISCL_10698</name>
</gene>